<dbReference type="AlphaFoldDB" id="G0VDN6"/>
<dbReference type="Proteomes" id="UP000001640">
    <property type="component" value="Chromosome 4"/>
</dbReference>
<feature type="region of interest" description="Disordered" evidence="1">
    <location>
        <begin position="324"/>
        <end position="363"/>
    </location>
</feature>
<name>G0VDN6_NAUCA</name>
<keyword evidence="3" id="KW-1185">Reference proteome</keyword>
<dbReference type="GeneID" id="96903283"/>
<accession>G0VDN6</accession>
<dbReference type="InterPro" id="IPR006594">
    <property type="entry name" value="LisH"/>
</dbReference>
<evidence type="ECO:0000313" key="3">
    <source>
        <dbReference type="Proteomes" id="UP000001640"/>
    </source>
</evidence>
<gene>
    <name evidence="2" type="primary">NCAS0D00930</name>
    <name evidence="2" type="ordered locus">NCAS_0D00930</name>
</gene>
<evidence type="ECO:0000256" key="1">
    <source>
        <dbReference type="SAM" id="MobiDB-lite"/>
    </source>
</evidence>
<feature type="region of interest" description="Disordered" evidence="1">
    <location>
        <begin position="235"/>
        <end position="264"/>
    </location>
</feature>
<dbReference type="InParanoid" id="G0VDN6"/>
<dbReference type="EMBL" id="HE576755">
    <property type="protein sequence ID" value="CCC69674.1"/>
    <property type="molecule type" value="Genomic_DNA"/>
</dbReference>
<dbReference type="STRING" id="1064592.G0VDN6"/>
<feature type="region of interest" description="Disordered" evidence="1">
    <location>
        <begin position="518"/>
        <end position="538"/>
    </location>
</feature>
<organism evidence="2 3">
    <name type="scientific">Naumovozyma castellii</name>
    <name type="common">Yeast</name>
    <name type="synonym">Saccharomyces castellii</name>
    <dbReference type="NCBI Taxonomy" id="27288"/>
    <lineage>
        <taxon>Eukaryota</taxon>
        <taxon>Fungi</taxon>
        <taxon>Dikarya</taxon>
        <taxon>Ascomycota</taxon>
        <taxon>Saccharomycotina</taxon>
        <taxon>Saccharomycetes</taxon>
        <taxon>Saccharomycetales</taxon>
        <taxon>Saccharomycetaceae</taxon>
        <taxon>Naumovozyma</taxon>
    </lineage>
</organism>
<dbReference type="PROSITE" id="PS50896">
    <property type="entry name" value="LISH"/>
    <property type="match status" value="1"/>
</dbReference>
<evidence type="ECO:0000313" key="2">
    <source>
        <dbReference type="EMBL" id="CCC69674.1"/>
    </source>
</evidence>
<protein>
    <submittedName>
        <fullName evidence="2">Uncharacterized protein</fullName>
    </submittedName>
</protein>
<reference key="2">
    <citation type="submission" date="2011-08" db="EMBL/GenBank/DDBJ databases">
        <title>Genome sequence of Naumovozyma castellii.</title>
        <authorList>
            <person name="Gordon J.L."/>
            <person name="Armisen D."/>
            <person name="Proux-Wera E."/>
            <person name="OhEigeartaigh S.S."/>
            <person name="Byrne K.P."/>
            <person name="Wolfe K.H."/>
        </authorList>
    </citation>
    <scope>NUCLEOTIDE SEQUENCE</scope>
    <source>
        <strain>Type strain:CBS 4309</strain>
    </source>
</reference>
<feature type="compositionally biased region" description="Polar residues" evidence="1">
    <location>
        <begin position="333"/>
        <end position="363"/>
    </location>
</feature>
<feature type="region of interest" description="Disordered" evidence="1">
    <location>
        <begin position="1"/>
        <end position="30"/>
    </location>
</feature>
<dbReference type="HOGENOM" id="CLU_506309_0_0_1"/>
<sequence>MLPGGIRDKIPRKHGTNDDNGKQNEQTTDDDPQVITDCYVFVSDAFATSPRQLMYAHIYNYFIVNKCYDAARALIMEVSLPFGLAIGGDFKRVQAFHGDPLLIMEANWDRLIPSKMLIDSKETFLGEWWEMMKPLDKSVEQYQQEVHLYQAKAQQIPHTIPTPPTRPPHIVEHNSNLQQPSHTNAHNVQYLRMVPQFPYQVMHQLPTPLVRDGNRIGNMKMNPNMMPPNFFAGVKHPTAANAHNTSSHSPNNDNTANWNPAGPTQMPGYNPGHYVPYFNNVYHPPQHNMPYPIHYPGPQNNAKWISTPPVYHYPYAVGPPPVSRSPVHLGARSTDTSQQPVNRQSSNEDVNTSNMPDQSALTNSLPYLKGDVTLNKPNNPKMDGNTPNIPNESAPNISPYLKSGIGVNKSVELHSQPSSNNRINYSSPIINSNEGGIDNDDGLGDVTGNLTSRSRPEQDGINFQTISHSKTVAKSDCTNPSPLTSSFFNRLGDSAVSQQNVYQQYISLIKDVENKDHKSRINETEEHGRIRSDEGVRE</sequence>
<proteinExistence type="predicted"/>
<dbReference type="RefSeq" id="XP_003676038.1">
    <property type="nucleotide sequence ID" value="XM_003675990.1"/>
</dbReference>
<feature type="compositionally biased region" description="Polar residues" evidence="1">
    <location>
        <begin position="241"/>
        <end position="258"/>
    </location>
</feature>
<reference evidence="2 3" key="1">
    <citation type="journal article" date="2011" name="Proc. Natl. Acad. Sci. U.S.A.">
        <title>Evolutionary erosion of yeast sex chromosomes by mating-type switching accidents.</title>
        <authorList>
            <person name="Gordon J.L."/>
            <person name="Armisen D."/>
            <person name="Proux-Wera E."/>
            <person name="Oheigeartaigh S.S."/>
            <person name="Byrne K.P."/>
            <person name="Wolfe K.H."/>
        </authorList>
    </citation>
    <scope>NUCLEOTIDE SEQUENCE [LARGE SCALE GENOMIC DNA]</scope>
    <source>
        <strain evidence="3">ATCC 76901 / BCRC 22586 / CBS 4309 / NBRC 1992 / NRRL Y-12630</strain>
    </source>
</reference>
<dbReference type="KEGG" id="ncs:NCAS_0D00930"/>